<reference evidence="1" key="2">
    <citation type="submission" date="2020-09" db="EMBL/GenBank/DDBJ databases">
        <authorList>
            <person name="Sun Q."/>
            <person name="Zhou Y."/>
        </authorList>
    </citation>
    <scope>NUCLEOTIDE SEQUENCE</scope>
    <source>
        <strain evidence="1">CGMCC 1.12408</strain>
    </source>
</reference>
<dbReference type="Proteomes" id="UP000613512">
    <property type="component" value="Unassembled WGS sequence"/>
</dbReference>
<dbReference type="AlphaFoldDB" id="A0A916S5Z9"/>
<dbReference type="RefSeq" id="WP_188385522.1">
    <property type="nucleotide sequence ID" value="NZ_BMEY01000018.1"/>
</dbReference>
<protein>
    <submittedName>
        <fullName evidence="1">Uncharacterized protein</fullName>
    </submittedName>
</protein>
<gene>
    <name evidence="1" type="ORF">GCM10008025_30310</name>
</gene>
<comment type="caution">
    <text evidence="1">The sequence shown here is derived from an EMBL/GenBank/DDBJ whole genome shotgun (WGS) entry which is preliminary data.</text>
</comment>
<proteinExistence type="predicted"/>
<name>A0A916S5Z9_9BACI</name>
<accession>A0A916S5Z9</accession>
<reference evidence="1" key="1">
    <citation type="journal article" date="2014" name="Int. J. Syst. Evol. Microbiol.">
        <title>Complete genome sequence of Corynebacterium casei LMG S-19264T (=DSM 44701T), isolated from a smear-ripened cheese.</title>
        <authorList>
            <consortium name="US DOE Joint Genome Institute (JGI-PGF)"/>
            <person name="Walter F."/>
            <person name="Albersmeier A."/>
            <person name="Kalinowski J."/>
            <person name="Ruckert C."/>
        </authorList>
    </citation>
    <scope>NUCLEOTIDE SEQUENCE</scope>
    <source>
        <strain evidence="1">CGMCC 1.12408</strain>
    </source>
</reference>
<dbReference type="EMBL" id="BMEY01000018">
    <property type="protein sequence ID" value="GGA85213.1"/>
    <property type="molecule type" value="Genomic_DNA"/>
</dbReference>
<evidence type="ECO:0000313" key="2">
    <source>
        <dbReference type="Proteomes" id="UP000613512"/>
    </source>
</evidence>
<sequence length="70" mass="8104">MVLRFLAGLLKRLPLFGEHTEIENSPLNNEEAIIVRVNSQIILAALFDIKANKINKIYFVRNPDKLERLE</sequence>
<keyword evidence="2" id="KW-1185">Reference proteome</keyword>
<organism evidence="1 2">
    <name type="scientific">Ornithinibacillus halotolerans</name>
    <dbReference type="NCBI Taxonomy" id="1274357"/>
    <lineage>
        <taxon>Bacteria</taxon>
        <taxon>Bacillati</taxon>
        <taxon>Bacillota</taxon>
        <taxon>Bacilli</taxon>
        <taxon>Bacillales</taxon>
        <taxon>Bacillaceae</taxon>
        <taxon>Ornithinibacillus</taxon>
    </lineage>
</organism>
<evidence type="ECO:0000313" key="1">
    <source>
        <dbReference type="EMBL" id="GGA85213.1"/>
    </source>
</evidence>